<evidence type="ECO:0000256" key="1">
    <source>
        <dbReference type="SAM" id="MobiDB-lite"/>
    </source>
</evidence>
<evidence type="ECO:0000313" key="2">
    <source>
        <dbReference type="Proteomes" id="UP000694867"/>
    </source>
</evidence>
<dbReference type="PANTHER" id="PTHR21530">
    <property type="entry name" value="PHEROMONE SHUTDOWN PROTEIN"/>
    <property type="match status" value="1"/>
</dbReference>
<dbReference type="GeneID" id="100903311"/>
<keyword evidence="2" id="KW-1185">Reference proteome</keyword>
<name>A0AAJ7L4I2_9ACAR</name>
<evidence type="ECO:0000313" key="3">
    <source>
        <dbReference type="RefSeq" id="XP_018494608.1"/>
    </source>
</evidence>
<dbReference type="Pfam" id="PF01963">
    <property type="entry name" value="TraB_PrgY_gumN"/>
    <property type="match status" value="1"/>
</dbReference>
<organism evidence="2 3">
    <name type="scientific">Galendromus occidentalis</name>
    <name type="common">western predatory mite</name>
    <dbReference type="NCBI Taxonomy" id="34638"/>
    <lineage>
        <taxon>Eukaryota</taxon>
        <taxon>Metazoa</taxon>
        <taxon>Ecdysozoa</taxon>
        <taxon>Arthropoda</taxon>
        <taxon>Chelicerata</taxon>
        <taxon>Arachnida</taxon>
        <taxon>Acari</taxon>
        <taxon>Parasitiformes</taxon>
        <taxon>Mesostigmata</taxon>
        <taxon>Gamasina</taxon>
        <taxon>Phytoseioidea</taxon>
        <taxon>Phytoseiidae</taxon>
        <taxon>Typhlodrominae</taxon>
        <taxon>Galendromus</taxon>
    </lineage>
</organism>
<feature type="compositionally biased region" description="Gly residues" evidence="1">
    <location>
        <begin position="29"/>
        <end position="38"/>
    </location>
</feature>
<protein>
    <submittedName>
        <fullName evidence="3">TraB domain-containing protein</fullName>
    </submittedName>
</protein>
<sequence length="570" mass="62981">MVHTKGFRPRNGATVRDARDVIRNKGGRRPGGNRGPSVGGVSSSKRIIRTSTGLVTNKKPRGISTSQLPHRQREQRARPVTINRANPRPPPRSGEGLTATIRRSHIIKNSPVLQSILCYLMPMDSTVGARADGLEDDTTLQTGIAVPPAPAAVESKTTPKTTHQDLNRNESTGEARDDDRSEEISRLEHSLGDHLGDPDGNLEVNQNMNPSPKEDIEIARDVVPTIEDPAEPQGASDGVSEAKDGSQDPLADSDSEVDDFELPKTCQMLKAPNGCLVYVVGSAHFSRESQNDVRRVIRRIKPKRVMVELCKQRVHILTMDENILMRESSNISLQMIREAISKMGTLQGGMYILLMQLSAHLSSKLKIAPGGEFRMAYQEANRLENCQIFLGDRQLNITLKRAWASLGVWQRISIIWTLLFTDEEISAEDVERCKDKDILEQLLGEMCVNHPDLSRVLIAERDRYLCRSLYNVAMSSPVPSSVVAVVGIGHQRGITEHWDKAEDIDLHQLSVIPQASLGVRVTNRALVIGMWVGVGFVVYKLTPRGLRSALASGVEQGLRIGGEKLSLLWK</sequence>
<accession>A0AAJ7L4I2</accession>
<feature type="region of interest" description="Disordered" evidence="1">
    <location>
        <begin position="227"/>
        <end position="257"/>
    </location>
</feature>
<dbReference type="RefSeq" id="XP_018494608.1">
    <property type="nucleotide sequence ID" value="XM_018639092.1"/>
</dbReference>
<dbReference type="PANTHER" id="PTHR21530:SF7">
    <property type="entry name" value="TRAB DOMAIN-CONTAINING PROTEIN"/>
    <property type="match status" value="1"/>
</dbReference>
<feature type="compositionally biased region" description="Basic and acidic residues" evidence="1">
    <location>
        <begin position="162"/>
        <end position="197"/>
    </location>
</feature>
<dbReference type="InterPro" id="IPR046345">
    <property type="entry name" value="TraB_PrgY-like"/>
</dbReference>
<reference evidence="3" key="1">
    <citation type="submission" date="2025-08" db="UniProtKB">
        <authorList>
            <consortium name="RefSeq"/>
        </authorList>
    </citation>
    <scope>IDENTIFICATION</scope>
</reference>
<dbReference type="Proteomes" id="UP000694867">
    <property type="component" value="Unplaced"/>
</dbReference>
<dbReference type="KEGG" id="goe:100903311"/>
<feature type="region of interest" description="Disordered" evidence="1">
    <location>
        <begin position="146"/>
        <end position="212"/>
    </location>
</feature>
<dbReference type="CDD" id="cd14726">
    <property type="entry name" value="TraB_PrgY-like"/>
    <property type="match status" value="1"/>
</dbReference>
<feature type="region of interest" description="Disordered" evidence="1">
    <location>
        <begin position="1"/>
        <end position="98"/>
    </location>
</feature>
<dbReference type="InterPro" id="IPR002816">
    <property type="entry name" value="TraB/PrgY/GumN_fam"/>
</dbReference>
<proteinExistence type="predicted"/>
<dbReference type="AlphaFoldDB" id="A0AAJ7L4I2"/>
<gene>
    <name evidence="3" type="primary">LOC100903311</name>
</gene>